<accession>A0AAN9PT89</accession>
<dbReference type="PANTHER" id="PTHR34023:SF4">
    <property type="entry name" value="RNASE H TYPE-1 DOMAIN-CONTAINING PROTEIN"/>
    <property type="match status" value="1"/>
</dbReference>
<gene>
    <name evidence="1" type="ORF">RJT34_05667</name>
</gene>
<evidence type="ECO:0000313" key="2">
    <source>
        <dbReference type="Proteomes" id="UP001359559"/>
    </source>
</evidence>
<sequence length="111" mass="12549">MELPKEPLAQLDVVDYCGIILVVGLEASPSFWAIVQLFVTELWGLYGARQRQWQVQVIHVYREANYCVDFLANLACSQNQPSLVYQNPPPGISQHHLTDIRGVPTPRMISV</sequence>
<name>A0AAN9PT89_CLITE</name>
<evidence type="ECO:0000313" key="1">
    <source>
        <dbReference type="EMBL" id="KAK7309154.1"/>
    </source>
</evidence>
<evidence type="ECO:0008006" key="3">
    <source>
        <dbReference type="Google" id="ProtNLM"/>
    </source>
</evidence>
<dbReference type="EMBL" id="JAYKXN010000002">
    <property type="protein sequence ID" value="KAK7309154.1"/>
    <property type="molecule type" value="Genomic_DNA"/>
</dbReference>
<comment type="caution">
    <text evidence="1">The sequence shown here is derived from an EMBL/GenBank/DDBJ whole genome shotgun (WGS) entry which is preliminary data.</text>
</comment>
<keyword evidence="2" id="KW-1185">Reference proteome</keyword>
<protein>
    <recommendedName>
        <fullName evidence="3">RNase H type-1 domain-containing protein</fullName>
    </recommendedName>
</protein>
<proteinExistence type="predicted"/>
<dbReference type="AlphaFoldDB" id="A0AAN9PT89"/>
<organism evidence="1 2">
    <name type="scientific">Clitoria ternatea</name>
    <name type="common">Butterfly pea</name>
    <dbReference type="NCBI Taxonomy" id="43366"/>
    <lineage>
        <taxon>Eukaryota</taxon>
        <taxon>Viridiplantae</taxon>
        <taxon>Streptophyta</taxon>
        <taxon>Embryophyta</taxon>
        <taxon>Tracheophyta</taxon>
        <taxon>Spermatophyta</taxon>
        <taxon>Magnoliopsida</taxon>
        <taxon>eudicotyledons</taxon>
        <taxon>Gunneridae</taxon>
        <taxon>Pentapetalae</taxon>
        <taxon>rosids</taxon>
        <taxon>fabids</taxon>
        <taxon>Fabales</taxon>
        <taxon>Fabaceae</taxon>
        <taxon>Papilionoideae</taxon>
        <taxon>50 kb inversion clade</taxon>
        <taxon>NPAAA clade</taxon>
        <taxon>indigoferoid/millettioid clade</taxon>
        <taxon>Phaseoleae</taxon>
        <taxon>Clitoria</taxon>
    </lineage>
</organism>
<dbReference type="PANTHER" id="PTHR34023">
    <property type="entry name" value="RNASE H DOMAIN-CONTAINING PROTEIN"/>
    <property type="match status" value="1"/>
</dbReference>
<dbReference type="Proteomes" id="UP001359559">
    <property type="component" value="Unassembled WGS sequence"/>
</dbReference>
<reference evidence="1 2" key="1">
    <citation type="submission" date="2024-01" db="EMBL/GenBank/DDBJ databases">
        <title>The genomes of 5 underutilized Papilionoideae crops provide insights into root nodulation and disease resistance.</title>
        <authorList>
            <person name="Yuan L."/>
        </authorList>
    </citation>
    <scope>NUCLEOTIDE SEQUENCE [LARGE SCALE GENOMIC DNA]</scope>
    <source>
        <strain evidence="1">LY-2023</strain>
        <tissue evidence="1">Leaf</tissue>
    </source>
</reference>